<evidence type="ECO:0000256" key="3">
    <source>
        <dbReference type="SAM" id="Phobius"/>
    </source>
</evidence>
<dbReference type="EMBL" id="AB063393">
    <property type="protein sequence ID" value="BAC55297.1"/>
    <property type="molecule type" value="Genomic_DNA"/>
</dbReference>
<feature type="transmembrane region" description="Helical" evidence="3">
    <location>
        <begin position="6"/>
        <end position="23"/>
    </location>
</feature>
<feature type="coiled-coil region" evidence="1">
    <location>
        <begin position="95"/>
        <end position="122"/>
    </location>
</feature>
<dbReference type="KEGG" id="vg:956190"/>
<evidence type="ECO:0000256" key="2">
    <source>
        <dbReference type="SAM" id="MobiDB-lite"/>
    </source>
</evidence>
<evidence type="ECO:0000313" key="5">
    <source>
        <dbReference type="Proteomes" id="UP000002112"/>
    </source>
</evidence>
<reference evidence="4 5" key="1">
    <citation type="journal article" date="2008" name="Biochem. Biophys. Res. Commun.">
        <title>A novel thermophilic lysozyme from bacteriophage phiIN93.</title>
        <authorList>
            <person name="Matsushita I."/>
            <person name="Yanase H."/>
        </authorList>
    </citation>
    <scope>NUCLEOTIDE SEQUENCE [LARGE SCALE GENOMIC DNA]</scope>
</reference>
<keyword evidence="3" id="KW-0472">Membrane</keyword>
<dbReference type="OrthoDB" id="32038at10239"/>
<feature type="coiled-coil region" evidence="1">
    <location>
        <begin position="179"/>
        <end position="213"/>
    </location>
</feature>
<feature type="compositionally biased region" description="Pro residues" evidence="2">
    <location>
        <begin position="40"/>
        <end position="85"/>
    </location>
</feature>
<keyword evidence="1" id="KW-0175">Coiled coil</keyword>
<keyword evidence="5" id="KW-1185">Reference proteome</keyword>
<sequence length="217" mass="23278">MSENTLLGIAAIGAVAVGGLIAWRMTDPNRQRVPYAPAQPVVPPSSQPVLPPSSQPISTPTPPQTSPTLPNPIATPTPTPTPTPQTPTITKGQLCADLKEKLQKLQSAADDVRKKMNDLVAKGSSADTNCWSYAKREACGLFDICSPALWGNYNACMDYVKGQGPRPGNLFNYDDSRAVDQAAQQYAALKDELETYQAQIEGVKRQLQQLATEGVVC</sequence>
<dbReference type="RefSeq" id="NP_777335.1">
    <property type="nucleotide sequence ID" value="NC_004462.2"/>
</dbReference>
<dbReference type="Proteomes" id="UP000002112">
    <property type="component" value="Segment"/>
</dbReference>
<keyword evidence="3" id="KW-1133">Transmembrane helix</keyword>
<keyword evidence="3" id="KW-0812">Transmembrane</keyword>
<evidence type="ECO:0000256" key="1">
    <source>
        <dbReference type="SAM" id="Coils"/>
    </source>
</evidence>
<accession>Q859S4</accession>
<organism evidence="4 5">
    <name type="scientific">Thermus virus IN93</name>
    <dbReference type="NCBI Taxonomy" id="1714273"/>
    <lineage>
        <taxon>Viruses</taxon>
        <taxon>Singelaviria</taxon>
        <taxon>Helvetiavirae</taxon>
        <taxon>Dividoviricota</taxon>
        <taxon>Laserviricetes</taxon>
        <taxon>Halopanivirales</taxon>
        <taxon>Matsushitaviridae</taxon>
        <taxon>Hukuchivirus</taxon>
        <taxon>Hukuchivirus IN93</taxon>
    </lineage>
</organism>
<protein>
    <submittedName>
        <fullName evidence="4">Major structure protein</fullName>
    </submittedName>
</protein>
<proteinExistence type="predicted"/>
<evidence type="ECO:0000313" key="4">
    <source>
        <dbReference type="EMBL" id="BAC55297.1"/>
    </source>
</evidence>
<name>Q859S4_9VIRU</name>
<dbReference type="GeneID" id="956190"/>
<feature type="region of interest" description="Disordered" evidence="2">
    <location>
        <begin position="32"/>
        <end position="90"/>
    </location>
</feature>